<accession>A0A518III3</accession>
<dbReference type="EMBL" id="CP037452">
    <property type="protein sequence ID" value="QDV52908.1"/>
    <property type="molecule type" value="Genomic_DNA"/>
</dbReference>
<evidence type="ECO:0000256" key="1">
    <source>
        <dbReference type="SAM" id="MobiDB-lite"/>
    </source>
</evidence>
<feature type="region of interest" description="Disordered" evidence="1">
    <location>
        <begin position="1"/>
        <end position="32"/>
    </location>
</feature>
<dbReference type="Proteomes" id="UP000318313">
    <property type="component" value="Chromosome"/>
</dbReference>
<keyword evidence="3" id="KW-1185">Reference proteome</keyword>
<sequence precursor="true">MGFASLLYRGKEQTTSSQQETKRKEMKCYAEV</sequence>
<gene>
    <name evidence="2" type="ORF">Enr17x_49780</name>
</gene>
<reference evidence="2 3" key="1">
    <citation type="submission" date="2019-03" db="EMBL/GenBank/DDBJ databases">
        <title>Deep-cultivation of Planctomycetes and their phenomic and genomic characterization uncovers novel biology.</title>
        <authorList>
            <person name="Wiegand S."/>
            <person name="Jogler M."/>
            <person name="Boedeker C."/>
            <person name="Pinto D."/>
            <person name="Vollmers J."/>
            <person name="Rivas-Marin E."/>
            <person name="Kohn T."/>
            <person name="Peeters S.H."/>
            <person name="Heuer A."/>
            <person name="Rast P."/>
            <person name="Oberbeckmann S."/>
            <person name="Bunk B."/>
            <person name="Jeske O."/>
            <person name="Meyerdierks A."/>
            <person name="Storesund J.E."/>
            <person name="Kallscheuer N."/>
            <person name="Luecker S."/>
            <person name="Lage O.M."/>
            <person name="Pohl T."/>
            <person name="Merkel B.J."/>
            <person name="Hornburger P."/>
            <person name="Mueller R.-W."/>
            <person name="Bruemmer F."/>
            <person name="Labrenz M."/>
            <person name="Spormann A.M."/>
            <person name="Op den Camp H."/>
            <person name="Overmann J."/>
            <person name="Amann R."/>
            <person name="Jetten M.S.M."/>
            <person name="Mascher T."/>
            <person name="Medema M.H."/>
            <person name="Devos D.P."/>
            <person name="Kaster A.-K."/>
            <person name="Ovreas L."/>
            <person name="Rohde M."/>
            <person name="Galperin M.Y."/>
            <person name="Jogler C."/>
        </authorList>
    </citation>
    <scope>NUCLEOTIDE SEQUENCE [LARGE SCALE GENOMIC DNA]</scope>
    <source>
        <strain evidence="2 3">Enr17</strain>
    </source>
</reference>
<feature type="compositionally biased region" description="Basic and acidic residues" evidence="1">
    <location>
        <begin position="20"/>
        <end position="32"/>
    </location>
</feature>
<dbReference type="KEGG" id="gfm:Enr17x_49780"/>
<dbReference type="AlphaFoldDB" id="A0A518III3"/>
<proteinExistence type="predicted"/>
<evidence type="ECO:0000313" key="2">
    <source>
        <dbReference type="EMBL" id="QDV52908.1"/>
    </source>
</evidence>
<name>A0A518III3_9PLAN</name>
<evidence type="ECO:0000313" key="3">
    <source>
        <dbReference type="Proteomes" id="UP000318313"/>
    </source>
</evidence>
<protein>
    <submittedName>
        <fullName evidence="2">Uncharacterized protein</fullName>
    </submittedName>
</protein>
<organism evidence="2 3">
    <name type="scientific">Gimesia fumaroli</name>
    <dbReference type="NCBI Taxonomy" id="2527976"/>
    <lineage>
        <taxon>Bacteria</taxon>
        <taxon>Pseudomonadati</taxon>
        <taxon>Planctomycetota</taxon>
        <taxon>Planctomycetia</taxon>
        <taxon>Planctomycetales</taxon>
        <taxon>Planctomycetaceae</taxon>
        <taxon>Gimesia</taxon>
    </lineage>
</organism>